<keyword evidence="1" id="KW-0472">Membrane</keyword>
<dbReference type="Proteomes" id="UP000014680">
    <property type="component" value="Unassembled WGS sequence"/>
</dbReference>
<name>A0A0A1UFN1_ENTIV</name>
<accession>A0A0A1UFN1</accession>
<organism evidence="2 3">
    <name type="scientific">Entamoeba invadens IP1</name>
    <dbReference type="NCBI Taxonomy" id="370355"/>
    <lineage>
        <taxon>Eukaryota</taxon>
        <taxon>Amoebozoa</taxon>
        <taxon>Evosea</taxon>
        <taxon>Archamoebae</taxon>
        <taxon>Mastigamoebida</taxon>
        <taxon>Entamoebidae</taxon>
        <taxon>Entamoeba</taxon>
    </lineage>
</organism>
<keyword evidence="1" id="KW-0812">Transmembrane</keyword>
<protein>
    <submittedName>
        <fullName evidence="2">Uncharacterized protein</fullName>
    </submittedName>
</protein>
<reference evidence="2 3" key="1">
    <citation type="submission" date="2012-10" db="EMBL/GenBank/DDBJ databases">
        <authorList>
            <person name="Zafar N."/>
            <person name="Inman J."/>
            <person name="Hall N."/>
            <person name="Lorenzi H."/>
            <person name="Caler E."/>
        </authorList>
    </citation>
    <scope>NUCLEOTIDE SEQUENCE [LARGE SCALE GENOMIC DNA]</scope>
    <source>
        <strain evidence="2 3">IP1</strain>
    </source>
</reference>
<dbReference type="EMBL" id="KB206332">
    <property type="protein sequence ID" value="ELP92784.1"/>
    <property type="molecule type" value="Genomic_DNA"/>
</dbReference>
<gene>
    <name evidence="2" type="ORF">EIN_372060</name>
</gene>
<proteinExistence type="predicted"/>
<keyword evidence="1" id="KW-1133">Transmembrane helix</keyword>
<dbReference type="VEuPathDB" id="AmoebaDB:EIN_372060"/>
<evidence type="ECO:0000313" key="3">
    <source>
        <dbReference type="Proteomes" id="UP000014680"/>
    </source>
</evidence>
<feature type="transmembrane region" description="Helical" evidence="1">
    <location>
        <begin position="454"/>
        <end position="475"/>
    </location>
</feature>
<dbReference type="KEGG" id="eiv:EIN_372060"/>
<keyword evidence="3" id="KW-1185">Reference proteome</keyword>
<sequence>MLYLFCVITLVLSNTCYNPIVLEFSAEDTRYSFVQQPNQQQLIDSFPGCGDSSKKVVTWYQIKNGVNKPITISLSASSNLSAKKFYVIHRTSLRVSSQCPTSPLSFYCVAQTESEQKTMNLTFTVPLNGNAYLATYEFLNNVDVQSHLFLQFKTISEEESLCQKADEVIFPLTQMVTVKTFDVINGMRKRGNWHRVGVMKSGERYIIDTCGRKLNKPTSIRIYEDCEGHEINAVTRQCRSGVGSLILFTPSHDYMKTYIFVETEAERYEIHFQKSTKKSVDEACQMAMHIPYIPYTIFSIPFAQFPLLKNPCVDIQEEVSTAFFGVTVHPNHEIIISTCGSPIQTTLSVMEDCHMKCLKLTEKKCVNGKIYRYTPTNKLGHSIVVALSETQSETFGKAKLNFVEKEIGKKVDDELHIATNMDYKTWRTKIRAPYVDKNEILIAQKVNTNGNVKFLTTVIVITVVAAFLLLIAYFYTRPSFTQNEYVPF</sequence>
<dbReference type="OMA" id="SMGCVAQ"/>
<dbReference type="RefSeq" id="XP_004259555.1">
    <property type="nucleotide sequence ID" value="XM_004259507.1"/>
</dbReference>
<evidence type="ECO:0000313" key="2">
    <source>
        <dbReference type="EMBL" id="ELP92784.1"/>
    </source>
</evidence>
<evidence type="ECO:0000256" key="1">
    <source>
        <dbReference type="SAM" id="Phobius"/>
    </source>
</evidence>
<dbReference type="AlphaFoldDB" id="A0A0A1UFN1"/>
<dbReference type="OrthoDB" id="24972at2759"/>
<dbReference type="GeneID" id="14891703"/>